<feature type="non-terminal residue" evidence="1">
    <location>
        <position position="1"/>
    </location>
</feature>
<organism evidence="1 2">
    <name type="scientific">Trifolium medium</name>
    <dbReference type="NCBI Taxonomy" id="97028"/>
    <lineage>
        <taxon>Eukaryota</taxon>
        <taxon>Viridiplantae</taxon>
        <taxon>Streptophyta</taxon>
        <taxon>Embryophyta</taxon>
        <taxon>Tracheophyta</taxon>
        <taxon>Spermatophyta</taxon>
        <taxon>Magnoliopsida</taxon>
        <taxon>eudicotyledons</taxon>
        <taxon>Gunneridae</taxon>
        <taxon>Pentapetalae</taxon>
        <taxon>rosids</taxon>
        <taxon>fabids</taxon>
        <taxon>Fabales</taxon>
        <taxon>Fabaceae</taxon>
        <taxon>Papilionoideae</taxon>
        <taxon>50 kb inversion clade</taxon>
        <taxon>NPAAA clade</taxon>
        <taxon>Hologalegina</taxon>
        <taxon>IRL clade</taxon>
        <taxon>Trifolieae</taxon>
        <taxon>Trifolium</taxon>
    </lineage>
</organism>
<name>A0A392TXH6_9FABA</name>
<dbReference type="Proteomes" id="UP000265520">
    <property type="component" value="Unassembled WGS sequence"/>
</dbReference>
<sequence>TLPPITKARIINLSSPPSPNTLPLAKTSLFRIDLLSDTLHF</sequence>
<proteinExistence type="predicted"/>
<evidence type="ECO:0000313" key="1">
    <source>
        <dbReference type="EMBL" id="MCI64980.1"/>
    </source>
</evidence>
<dbReference type="AlphaFoldDB" id="A0A392TXH6"/>
<evidence type="ECO:0000313" key="2">
    <source>
        <dbReference type="Proteomes" id="UP000265520"/>
    </source>
</evidence>
<comment type="caution">
    <text evidence="1">The sequence shown here is derived from an EMBL/GenBank/DDBJ whole genome shotgun (WGS) entry which is preliminary data.</text>
</comment>
<reference evidence="1 2" key="1">
    <citation type="journal article" date="2018" name="Front. Plant Sci.">
        <title>Red Clover (Trifolium pratense) and Zigzag Clover (T. medium) - A Picture of Genomic Similarities and Differences.</title>
        <authorList>
            <person name="Dluhosova J."/>
            <person name="Istvanek J."/>
            <person name="Nedelnik J."/>
            <person name="Repkova J."/>
        </authorList>
    </citation>
    <scope>NUCLEOTIDE SEQUENCE [LARGE SCALE GENOMIC DNA]</scope>
    <source>
        <strain evidence="2">cv. 10/8</strain>
        <tissue evidence="1">Leaf</tissue>
    </source>
</reference>
<protein>
    <submittedName>
        <fullName evidence="1">Uncharacterized protein</fullName>
    </submittedName>
</protein>
<keyword evidence="2" id="KW-1185">Reference proteome</keyword>
<dbReference type="EMBL" id="LXQA010667209">
    <property type="protein sequence ID" value="MCI64980.1"/>
    <property type="molecule type" value="Genomic_DNA"/>
</dbReference>
<accession>A0A392TXH6</accession>